<dbReference type="PROSITE" id="PS00893">
    <property type="entry name" value="NUDIX_BOX"/>
    <property type="match status" value="1"/>
</dbReference>
<dbReference type="RefSeq" id="WP_188819545.1">
    <property type="nucleotide sequence ID" value="NZ_BMLK01000008.1"/>
</dbReference>
<accession>A0ABQ2JM24</accession>
<dbReference type="CDD" id="cd02883">
    <property type="entry name" value="NUDIX_Hydrolase"/>
    <property type="match status" value="1"/>
</dbReference>
<dbReference type="Proteomes" id="UP000605099">
    <property type="component" value="Unassembled WGS sequence"/>
</dbReference>
<reference evidence="6" key="1">
    <citation type="journal article" date="2019" name="Int. J. Syst. Evol. Microbiol.">
        <title>The Global Catalogue of Microorganisms (GCM) 10K type strain sequencing project: providing services to taxonomists for standard genome sequencing and annotation.</title>
        <authorList>
            <consortium name="The Broad Institute Genomics Platform"/>
            <consortium name="The Broad Institute Genome Sequencing Center for Infectious Disease"/>
            <person name="Wu L."/>
            <person name="Ma J."/>
        </authorList>
    </citation>
    <scope>NUCLEOTIDE SEQUENCE [LARGE SCALE GENOMIC DNA]</scope>
    <source>
        <strain evidence="6">CGMCC 1.6784</strain>
    </source>
</reference>
<dbReference type="Pfam" id="PF06381">
    <property type="entry name" value="Phage_portal_3"/>
    <property type="match status" value="1"/>
</dbReference>
<evidence type="ECO:0000256" key="2">
    <source>
        <dbReference type="ARBA" id="ARBA00022801"/>
    </source>
</evidence>
<keyword evidence="2" id="KW-0378">Hydrolase</keyword>
<dbReference type="SUPFAM" id="SSF55811">
    <property type="entry name" value="Nudix"/>
    <property type="match status" value="1"/>
</dbReference>
<feature type="region of interest" description="Disordered" evidence="3">
    <location>
        <begin position="473"/>
        <end position="511"/>
    </location>
</feature>
<evidence type="ECO:0000256" key="3">
    <source>
        <dbReference type="SAM" id="MobiDB-lite"/>
    </source>
</evidence>
<dbReference type="Pfam" id="PF00293">
    <property type="entry name" value="NUDIX"/>
    <property type="match status" value="1"/>
</dbReference>
<dbReference type="PANTHER" id="PTHR43736:SF1">
    <property type="entry name" value="DIHYDRONEOPTERIN TRIPHOSPHATE DIPHOSPHATASE"/>
    <property type="match status" value="1"/>
</dbReference>
<gene>
    <name evidence="5" type="ORF">GCM10011349_20060</name>
</gene>
<sequence>MFERIKAAWRAFWYGTAAPVAVVEEPAPDMRISNAVMWEASRHGAPAVMPDKVFQRPAPLPGVLPAGMALDAALPSVDVLNAYAMEQMFHEGLGFLGYPYLAELSQRAEYRTIASIWAEHCTRKWIRIKGDDEKVKELESALDDLKVRDLFREAIEKECLFGRMQMFLDFGDWDDDIEMAAPLAMKAEKIGPTRPLKRIGMIEPMWSYPGPYNAQNPLAPSFYKPSTWYVSGRTVHASRMLTLVGHSVPNMLKPAYAFGGLALTQLCKPYVDNWLRTRQDVSDLVHAFSVMVLKTDMGQVLQGGPGDNLFTRIDLFNKMRDNRGTFVVDKNSEEFENVSAPIAGLHELQAQSQEHMSSVSGIPLVILLGITPSGLNASSEGEIRVFYDRIMAYLQRVVAEPMLTIMDAVQFSLWGKIDPEITFEFESLWEMSDKDKADIRKSDAEADAIYIDAGVVDAEEVRERLRNDETSLYHGVDLTGPAPEPEVDDIDIDTNAGGRTSEERDPFSAMDERTTHAAGVMCALPDGRMLFLRRSGDAASHPGTWCWPGGSIDEGEDAYEAAMRELREETGFDDVLLGNPVDIRDGFVTYRADLPAPFDPELNGEHDDAVWAHPLDVPGPLHPGVAATLKAL</sequence>
<organism evidence="5 6">
    <name type="scientific">Novosphingobium indicum</name>
    <dbReference type="NCBI Taxonomy" id="462949"/>
    <lineage>
        <taxon>Bacteria</taxon>
        <taxon>Pseudomonadati</taxon>
        <taxon>Pseudomonadota</taxon>
        <taxon>Alphaproteobacteria</taxon>
        <taxon>Sphingomonadales</taxon>
        <taxon>Sphingomonadaceae</taxon>
        <taxon>Novosphingobium</taxon>
    </lineage>
</organism>
<dbReference type="InterPro" id="IPR024459">
    <property type="entry name" value="Acb1-like_N"/>
</dbReference>
<feature type="compositionally biased region" description="Basic and acidic residues" evidence="3">
    <location>
        <begin position="500"/>
        <end position="511"/>
    </location>
</feature>
<dbReference type="EMBL" id="BMLK01000008">
    <property type="protein sequence ID" value="GGN49444.1"/>
    <property type="molecule type" value="Genomic_DNA"/>
</dbReference>
<evidence type="ECO:0000256" key="1">
    <source>
        <dbReference type="ARBA" id="ARBA00001946"/>
    </source>
</evidence>
<evidence type="ECO:0000313" key="6">
    <source>
        <dbReference type="Proteomes" id="UP000605099"/>
    </source>
</evidence>
<dbReference type="InterPro" id="IPR000086">
    <property type="entry name" value="NUDIX_hydrolase_dom"/>
</dbReference>
<protein>
    <recommendedName>
        <fullName evidence="4">Nudix hydrolase domain-containing protein</fullName>
    </recommendedName>
</protein>
<proteinExistence type="predicted"/>
<keyword evidence="6" id="KW-1185">Reference proteome</keyword>
<dbReference type="PANTHER" id="PTHR43736">
    <property type="entry name" value="ADP-RIBOSE PYROPHOSPHATASE"/>
    <property type="match status" value="1"/>
</dbReference>
<dbReference type="InterPro" id="IPR020084">
    <property type="entry name" value="NUDIX_hydrolase_CS"/>
</dbReference>
<evidence type="ECO:0000259" key="4">
    <source>
        <dbReference type="PROSITE" id="PS51462"/>
    </source>
</evidence>
<dbReference type="Gene3D" id="3.90.79.10">
    <property type="entry name" value="Nucleoside Triphosphate Pyrophosphohydrolase"/>
    <property type="match status" value="1"/>
</dbReference>
<comment type="caution">
    <text evidence="5">The sequence shown here is derived from an EMBL/GenBank/DDBJ whole genome shotgun (WGS) entry which is preliminary data.</text>
</comment>
<evidence type="ECO:0000313" key="5">
    <source>
        <dbReference type="EMBL" id="GGN49444.1"/>
    </source>
</evidence>
<dbReference type="InterPro" id="IPR015797">
    <property type="entry name" value="NUDIX_hydrolase-like_dom_sf"/>
</dbReference>
<comment type="cofactor">
    <cofactor evidence="1">
        <name>Mg(2+)</name>
        <dbReference type="ChEBI" id="CHEBI:18420"/>
    </cofactor>
</comment>
<name>A0ABQ2JM24_9SPHN</name>
<dbReference type="PROSITE" id="PS51462">
    <property type="entry name" value="NUDIX"/>
    <property type="match status" value="1"/>
</dbReference>
<feature type="domain" description="Nudix hydrolase" evidence="4">
    <location>
        <begin position="513"/>
        <end position="632"/>
    </location>
</feature>